<gene>
    <name evidence="3" type="ORF">CLV51_102335</name>
</gene>
<feature type="transmembrane region" description="Helical" evidence="1">
    <location>
        <begin position="182"/>
        <end position="215"/>
    </location>
</feature>
<dbReference type="Pfam" id="PF07853">
    <property type="entry name" value="DUF1648"/>
    <property type="match status" value="1"/>
</dbReference>
<keyword evidence="1" id="KW-0812">Transmembrane</keyword>
<dbReference type="PIRSF" id="PIRSF038959">
    <property type="entry name" value="SdpI"/>
    <property type="match status" value="1"/>
</dbReference>
<dbReference type="PANTHER" id="PTHR37810:SF5">
    <property type="entry name" value="IMMUNITY PROTEIN SDPI"/>
    <property type="match status" value="1"/>
</dbReference>
<keyword evidence="4" id="KW-1185">Reference proteome</keyword>
<evidence type="ECO:0000313" key="3">
    <source>
        <dbReference type="EMBL" id="PSL47487.1"/>
    </source>
</evidence>
<feature type="transmembrane region" description="Helical" evidence="1">
    <location>
        <begin position="53"/>
        <end position="71"/>
    </location>
</feature>
<dbReference type="Pfam" id="PF13630">
    <property type="entry name" value="SdpI"/>
    <property type="match status" value="1"/>
</dbReference>
<feature type="transmembrane region" description="Helical" evidence="1">
    <location>
        <begin position="100"/>
        <end position="118"/>
    </location>
</feature>
<accession>A0A2P8HMR6</accession>
<dbReference type="GO" id="GO:0009636">
    <property type="term" value="P:response to toxic substance"/>
    <property type="evidence" value="ECO:0007669"/>
    <property type="project" value="TreeGrafter"/>
</dbReference>
<sequence>MKQPDYTKELLILALLLVPMVYLAIIWNYLPAVIPTNFNATGVPERVGAKSDFLLLMIFLFFTNALIYFLFRYIPKVDETQVVPASTEAELNKEYYRIRFLIHSYQAVFTCIIIFMVSKGQPFVMEHWAFVGVGLLIVGIGYYLRKLKPNNYVGVRTPWTLQSSEVWTETHRMASNLWISAGAVIIVAGFFLSLITGVFIIFFVAIVLAALPYIYSFRLYNKDKG</sequence>
<dbReference type="RefSeq" id="WP_106527934.1">
    <property type="nucleotide sequence ID" value="NZ_PYAW01000002.1"/>
</dbReference>
<dbReference type="Proteomes" id="UP000240971">
    <property type="component" value="Unassembled WGS sequence"/>
</dbReference>
<feature type="domain" description="DUF1648" evidence="2">
    <location>
        <begin position="15"/>
        <end position="60"/>
    </location>
</feature>
<feature type="transmembrane region" description="Helical" evidence="1">
    <location>
        <begin position="124"/>
        <end position="144"/>
    </location>
</feature>
<evidence type="ECO:0000256" key="1">
    <source>
        <dbReference type="SAM" id="Phobius"/>
    </source>
</evidence>
<dbReference type="InterPro" id="IPR026272">
    <property type="entry name" value="SdpI"/>
</dbReference>
<feature type="transmembrane region" description="Helical" evidence="1">
    <location>
        <begin position="12"/>
        <end position="30"/>
    </location>
</feature>
<comment type="caution">
    <text evidence="3">The sequence shown here is derived from an EMBL/GenBank/DDBJ whole genome shotgun (WGS) entry which is preliminary data.</text>
</comment>
<evidence type="ECO:0000259" key="2">
    <source>
        <dbReference type="Pfam" id="PF07853"/>
    </source>
</evidence>
<evidence type="ECO:0000313" key="4">
    <source>
        <dbReference type="Proteomes" id="UP000240971"/>
    </source>
</evidence>
<proteinExistence type="predicted"/>
<reference evidence="3 4" key="1">
    <citation type="submission" date="2018-03" db="EMBL/GenBank/DDBJ databases">
        <title>Genomic Encyclopedia of Archaeal and Bacterial Type Strains, Phase II (KMG-II): from individual species to whole genera.</title>
        <authorList>
            <person name="Goeker M."/>
        </authorList>
    </citation>
    <scope>NUCLEOTIDE SEQUENCE [LARGE SCALE GENOMIC DNA]</scope>
    <source>
        <strain evidence="3 4">DSM 24859</strain>
    </source>
</reference>
<dbReference type="PANTHER" id="PTHR37810">
    <property type="entry name" value="IMMUNITY PROTEIN SDPI"/>
    <property type="match status" value="1"/>
</dbReference>
<name>A0A2P8HMR6_CHINA</name>
<protein>
    <submittedName>
        <fullName evidence="3">Uncharacterized protein DUF1648</fullName>
    </submittedName>
</protein>
<keyword evidence="1" id="KW-0472">Membrane</keyword>
<dbReference type="AlphaFoldDB" id="A0A2P8HMR6"/>
<dbReference type="OrthoDB" id="9808690at2"/>
<dbReference type="EMBL" id="PYAW01000002">
    <property type="protein sequence ID" value="PSL47487.1"/>
    <property type="molecule type" value="Genomic_DNA"/>
</dbReference>
<keyword evidence="1" id="KW-1133">Transmembrane helix</keyword>
<dbReference type="InterPro" id="IPR025962">
    <property type="entry name" value="SdpI/YhfL"/>
</dbReference>
<organism evidence="3 4">
    <name type="scientific">Chitinophaga niastensis</name>
    <dbReference type="NCBI Taxonomy" id="536980"/>
    <lineage>
        <taxon>Bacteria</taxon>
        <taxon>Pseudomonadati</taxon>
        <taxon>Bacteroidota</taxon>
        <taxon>Chitinophagia</taxon>
        <taxon>Chitinophagales</taxon>
        <taxon>Chitinophagaceae</taxon>
        <taxon>Chitinophaga</taxon>
    </lineage>
</organism>
<dbReference type="InterPro" id="IPR012867">
    <property type="entry name" value="DUF1648"/>
</dbReference>